<name>A0ABQ0D0A2_9HYPO</name>
<dbReference type="EMBL" id="BAAFGZ010000628">
    <property type="protein sequence ID" value="GAB0139110.1"/>
    <property type="molecule type" value="Genomic_DNA"/>
</dbReference>
<feature type="region of interest" description="Disordered" evidence="1">
    <location>
        <begin position="43"/>
        <end position="62"/>
    </location>
</feature>
<evidence type="ECO:0000256" key="1">
    <source>
        <dbReference type="SAM" id="MobiDB-lite"/>
    </source>
</evidence>
<evidence type="ECO:0000313" key="2">
    <source>
        <dbReference type="EMBL" id="GAB0139110.1"/>
    </source>
</evidence>
<proteinExistence type="predicted"/>
<feature type="compositionally biased region" description="Polar residues" evidence="1">
    <location>
        <begin position="408"/>
        <end position="420"/>
    </location>
</feature>
<organism evidence="2 3">
    <name type="scientific">Epichloe bromicola</name>
    <dbReference type="NCBI Taxonomy" id="79588"/>
    <lineage>
        <taxon>Eukaryota</taxon>
        <taxon>Fungi</taxon>
        <taxon>Dikarya</taxon>
        <taxon>Ascomycota</taxon>
        <taxon>Pezizomycotina</taxon>
        <taxon>Sordariomycetes</taxon>
        <taxon>Hypocreomycetidae</taxon>
        <taxon>Hypocreales</taxon>
        <taxon>Clavicipitaceae</taxon>
        <taxon>Epichloe</taxon>
    </lineage>
</organism>
<feature type="compositionally biased region" description="Low complexity" evidence="1">
    <location>
        <begin position="426"/>
        <end position="447"/>
    </location>
</feature>
<feature type="compositionally biased region" description="Low complexity" evidence="1">
    <location>
        <begin position="1"/>
        <end position="24"/>
    </location>
</feature>
<feature type="compositionally biased region" description="Polar residues" evidence="1">
    <location>
        <begin position="379"/>
        <end position="395"/>
    </location>
</feature>
<feature type="region of interest" description="Disordered" evidence="1">
    <location>
        <begin position="379"/>
        <end position="447"/>
    </location>
</feature>
<comment type="caution">
    <text evidence="2">The sequence shown here is derived from an EMBL/GenBank/DDBJ whole genome shotgun (WGS) entry which is preliminary data.</text>
</comment>
<reference evidence="3" key="1">
    <citation type="submission" date="2024-06" db="EMBL/GenBank/DDBJ databases">
        <title>Draft Genome Sequences of Epichloe bromicola Strains Isolated from Elymus ciliaris.</title>
        <authorList>
            <consortium name="Epichloe bromicola genome sequencing consortium"/>
            <person name="Miura A."/>
            <person name="Imano S."/>
            <person name="Ashida A."/>
            <person name="Sato I."/>
            <person name="Chiba S."/>
            <person name="Tanaka A."/>
            <person name="Camagna M."/>
            <person name="Takemoto D."/>
        </authorList>
    </citation>
    <scope>NUCLEOTIDE SEQUENCE [LARGE SCALE GENOMIC DNA]</scope>
    <source>
        <strain evidence="3">DP</strain>
    </source>
</reference>
<accession>A0ABQ0D0A2</accession>
<dbReference type="Proteomes" id="UP001562357">
    <property type="component" value="Unassembled WGS sequence"/>
</dbReference>
<keyword evidence="3" id="KW-1185">Reference proteome</keyword>
<feature type="region of interest" description="Disordered" evidence="1">
    <location>
        <begin position="1"/>
        <end position="38"/>
    </location>
</feature>
<protein>
    <submittedName>
        <fullName evidence="2">Uncharacterized protein</fullName>
    </submittedName>
</protein>
<gene>
    <name evidence="2" type="primary">g7325</name>
    <name evidence="2" type="ORF">EsDP_00007325</name>
</gene>
<sequence>MNSSRSLGSSSRRTHSTKATSVSSKSKRSSAYDKDFEQNLVDNRIYPKGYEYPDDDSIPEPRNLDDIVQALSAPRASLSPSRLPRSAFKTFTLANDRVISEGKVISDILPTIRGNTDIPSEGNLPFTNLDSITDGTTVDAVPDLYDGSYPKTLHKIVRQDLSKMITPTSHGRAPLAPNFFVEAKAPRGGADVVKRQACLDGAIGARAMHSLQNYGEGEPVFDGDAHTFSSTYHAGTGTLQLYAHHITGPAAEGEPPEYHMTQINSWGMTGNIDTFRRGATAFRNARDVAQRQRETFIRAANTRASQVELVAPAEHMNEIHQNNDPNESINHLDITAWQSSHDDLQQRIAETHAEDDDDGGEAPSTPQNLYILEDTQNLSQQSTASGTNDPSMNFVSSFSSRSKRSRHTLSSPATPDASRSTKCRSRPGTTRRTTGSPTPTTETESSGLSASCCVETYINKGKIHFRDPEGQEVKTELKDWTADMIDGAQCFYWRSSKSGRLFWTPELPGQLSKEAKKMGNHG</sequence>
<evidence type="ECO:0000313" key="3">
    <source>
        <dbReference type="Proteomes" id="UP001562357"/>
    </source>
</evidence>